<accession>A0A3N0A8K8</accession>
<feature type="transmembrane region" description="Helical" evidence="5">
    <location>
        <begin position="347"/>
        <end position="371"/>
    </location>
</feature>
<feature type="transmembrane region" description="Helical" evidence="5">
    <location>
        <begin position="180"/>
        <end position="203"/>
    </location>
</feature>
<name>A0A3N0A8K8_9ACTN</name>
<evidence type="ECO:0000313" key="6">
    <source>
        <dbReference type="EMBL" id="MBB3172185.1"/>
    </source>
</evidence>
<feature type="transmembrane region" description="Helical" evidence="5">
    <location>
        <begin position="320"/>
        <end position="340"/>
    </location>
</feature>
<dbReference type="SUPFAM" id="SSF81340">
    <property type="entry name" value="Clc chloride channel"/>
    <property type="match status" value="1"/>
</dbReference>
<feature type="transmembrane region" description="Helical" evidence="5">
    <location>
        <begin position="268"/>
        <end position="292"/>
    </location>
</feature>
<feature type="transmembrane region" description="Helical" evidence="5">
    <location>
        <begin position="143"/>
        <end position="168"/>
    </location>
</feature>
<feature type="transmembrane region" description="Helical" evidence="5">
    <location>
        <begin position="93"/>
        <end position="115"/>
    </location>
</feature>
<evidence type="ECO:0000313" key="7">
    <source>
        <dbReference type="EMBL" id="TJW11414.1"/>
    </source>
</evidence>
<reference evidence="6 9" key="2">
    <citation type="submission" date="2020-08" db="EMBL/GenBank/DDBJ databases">
        <title>Sequencing the genomes of 1000 actinobacteria strains.</title>
        <authorList>
            <person name="Klenk H.-P."/>
        </authorList>
    </citation>
    <scope>NUCLEOTIDE SEQUENCE [LARGE SCALE GENOMIC DNA]</scope>
    <source>
        <strain evidence="6 9">DSM 22242</strain>
    </source>
</reference>
<feature type="transmembrane region" description="Helical" evidence="5">
    <location>
        <begin position="53"/>
        <end position="72"/>
    </location>
</feature>
<proteinExistence type="predicted"/>
<feature type="transmembrane region" description="Helical" evidence="5">
    <location>
        <begin position="377"/>
        <end position="400"/>
    </location>
</feature>
<keyword evidence="3 5" id="KW-1133">Transmembrane helix</keyword>
<dbReference type="EMBL" id="JACHYA010000010">
    <property type="protein sequence ID" value="MBB3172185.1"/>
    <property type="molecule type" value="Genomic_DNA"/>
</dbReference>
<dbReference type="EMBL" id="SSTM01000002">
    <property type="protein sequence ID" value="TJW11414.1"/>
    <property type="molecule type" value="Genomic_DNA"/>
</dbReference>
<dbReference type="InterPro" id="IPR014743">
    <property type="entry name" value="Cl-channel_core"/>
</dbReference>
<dbReference type="InterPro" id="IPR050368">
    <property type="entry name" value="ClC-type_chloride_channel"/>
</dbReference>
<evidence type="ECO:0000313" key="8">
    <source>
        <dbReference type="Proteomes" id="UP000309454"/>
    </source>
</evidence>
<dbReference type="Gene3D" id="1.10.3080.10">
    <property type="entry name" value="Clc chloride channel"/>
    <property type="match status" value="1"/>
</dbReference>
<dbReference type="Proteomes" id="UP000309454">
    <property type="component" value="Unassembled WGS sequence"/>
</dbReference>
<dbReference type="OrthoDB" id="9767361at2"/>
<dbReference type="PANTHER" id="PTHR43427">
    <property type="entry name" value="CHLORIDE CHANNEL PROTEIN CLC-E"/>
    <property type="match status" value="1"/>
</dbReference>
<feature type="transmembrane region" description="Helical" evidence="5">
    <location>
        <begin position="230"/>
        <end position="256"/>
    </location>
</feature>
<dbReference type="AlphaFoldDB" id="A0A3N0A8K8"/>
<reference evidence="7 8" key="1">
    <citation type="submission" date="2019-04" db="EMBL/GenBank/DDBJ databases">
        <title>Microbes associate with the intestines of laboratory mice.</title>
        <authorList>
            <person name="Navarre W."/>
            <person name="Wong E."/>
            <person name="Huang K.C."/>
            <person name="Tropini C."/>
            <person name="Ng K."/>
            <person name="Yu B."/>
        </authorList>
    </citation>
    <scope>NUCLEOTIDE SEQUENCE [LARGE SCALE GENOMIC DNA]</scope>
    <source>
        <strain evidence="7 8">NM48_B13</strain>
    </source>
</reference>
<evidence type="ECO:0000256" key="3">
    <source>
        <dbReference type="ARBA" id="ARBA00022989"/>
    </source>
</evidence>
<evidence type="ECO:0000313" key="9">
    <source>
        <dbReference type="Proteomes" id="UP000530850"/>
    </source>
</evidence>
<dbReference type="GO" id="GO:0015108">
    <property type="term" value="F:chloride transmembrane transporter activity"/>
    <property type="evidence" value="ECO:0007669"/>
    <property type="project" value="InterPro"/>
</dbReference>
<evidence type="ECO:0000256" key="2">
    <source>
        <dbReference type="ARBA" id="ARBA00022692"/>
    </source>
</evidence>
<keyword evidence="8" id="KW-1185">Reference proteome</keyword>
<evidence type="ECO:0000256" key="1">
    <source>
        <dbReference type="ARBA" id="ARBA00004141"/>
    </source>
</evidence>
<dbReference type="Proteomes" id="UP000530850">
    <property type="component" value="Unassembled WGS sequence"/>
</dbReference>
<feature type="transmembrane region" description="Helical" evidence="5">
    <location>
        <begin position="412"/>
        <end position="432"/>
    </location>
</feature>
<dbReference type="PRINTS" id="PR00762">
    <property type="entry name" value="CLCHANNEL"/>
</dbReference>
<protein>
    <submittedName>
        <fullName evidence="6">H+/Cl- antiporter ClcA</fullName>
    </submittedName>
</protein>
<organism evidence="6 9">
    <name type="scientific">Parvibacter caecicola</name>
    <dbReference type="NCBI Taxonomy" id="747645"/>
    <lineage>
        <taxon>Bacteria</taxon>
        <taxon>Bacillati</taxon>
        <taxon>Actinomycetota</taxon>
        <taxon>Coriobacteriia</taxon>
        <taxon>Coriobacteriales</taxon>
        <taxon>Coriobacteriaceae</taxon>
        <taxon>Parvibacter</taxon>
    </lineage>
</organism>
<dbReference type="Pfam" id="PF00654">
    <property type="entry name" value="Voltage_CLC"/>
    <property type="match status" value="1"/>
</dbReference>
<evidence type="ECO:0000256" key="4">
    <source>
        <dbReference type="ARBA" id="ARBA00023136"/>
    </source>
</evidence>
<dbReference type="InterPro" id="IPR001807">
    <property type="entry name" value="ClC"/>
</dbReference>
<comment type="subcellular location">
    <subcellularLocation>
        <location evidence="1">Membrane</location>
        <topology evidence="1">Multi-pass membrane protein</topology>
    </subcellularLocation>
</comment>
<comment type="caution">
    <text evidence="6">The sequence shown here is derived from an EMBL/GenBank/DDBJ whole genome shotgun (WGS) entry which is preliminary data.</text>
</comment>
<dbReference type="RefSeq" id="WP_123186042.1">
    <property type="nucleotide sequence ID" value="NZ_JACHYA010000010.1"/>
</dbReference>
<keyword evidence="2 5" id="KW-0812">Transmembrane</keyword>
<sequence>MLDELEGAMATAALKFLRDGLVFAVLGGAVGALTAMLSVAVDAAAEAFTAYPQLGWLLPVAGLATYGFYRATGVDFAWSTASVAKAARNGEEVPLRLVPAVVVGTVLTVLCGGSVGKEAAALQMAAGASGSFRRQLSAEGRLWAAPAAMGAALGAMLGVPAAGVVFSFEVLRRRPSDGGAVVAPTIAAAAAWIVTEACGVRFLPQVAEALSGEWACLAAMAHSGFESGDLGFLGAAMALVVPVLFVGAVSGAVGAGFCRAVSMLRCGLARLGAPVFALAVGGVAVSLLLGYAEVLGYGGVRVYCGPGADLAAVAVEGGVLPWWSFALKGALTLLTFAGGFKGGEIMPVLAVGACLGNAIGVLAVGACGIVFSGQGLAAVVAGAPSAVIALFSAVGVASFFSSCTKCPLTACVLSLGLFGPEVAVLAAPAAFLSSLCAPRVGLYPTALSSDSDG</sequence>
<feature type="transmembrane region" description="Helical" evidence="5">
    <location>
        <begin position="21"/>
        <end position="41"/>
    </location>
</feature>
<keyword evidence="4 5" id="KW-0472">Membrane</keyword>
<gene>
    <name evidence="7" type="ORF">E5982_04210</name>
    <name evidence="6" type="ORF">FHR31_002019</name>
</gene>
<dbReference type="GO" id="GO:0016020">
    <property type="term" value="C:membrane"/>
    <property type="evidence" value="ECO:0007669"/>
    <property type="project" value="UniProtKB-SubCell"/>
</dbReference>
<evidence type="ECO:0000256" key="5">
    <source>
        <dbReference type="SAM" id="Phobius"/>
    </source>
</evidence>